<accession>A0A172TDZ1</accession>
<dbReference type="Proteomes" id="UP000076927">
    <property type="component" value="Chromosome"/>
</dbReference>
<organism evidence="4 5">
    <name type="scientific">Paenibacillus swuensis</name>
    <dbReference type="NCBI Taxonomy" id="1178515"/>
    <lineage>
        <taxon>Bacteria</taxon>
        <taxon>Bacillati</taxon>
        <taxon>Bacillota</taxon>
        <taxon>Bacilli</taxon>
        <taxon>Bacillales</taxon>
        <taxon>Paenibacillaceae</taxon>
        <taxon>Paenibacillus</taxon>
    </lineage>
</organism>
<feature type="domain" description="HTH tetR-type" evidence="3">
    <location>
        <begin position="22"/>
        <end position="82"/>
    </location>
</feature>
<dbReference type="InterPro" id="IPR039532">
    <property type="entry name" value="TetR_C_Firmicutes"/>
</dbReference>
<dbReference type="PANTHER" id="PTHR43479">
    <property type="entry name" value="ACREF/ENVCD OPERON REPRESSOR-RELATED"/>
    <property type="match status" value="1"/>
</dbReference>
<evidence type="ECO:0000313" key="4">
    <source>
        <dbReference type="EMBL" id="ANE45259.1"/>
    </source>
</evidence>
<dbReference type="PROSITE" id="PS50977">
    <property type="entry name" value="HTH_TETR_2"/>
    <property type="match status" value="1"/>
</dbReference>
<dbReference type="GO" id="GO:0003677">
    <property type="term" value="F:DNA binding"/>
    <property type="evidence" value="ECO:0007669"/>
    <property type="project" value="UniProtKB-UniRule"/>
</dbReference>
<dbReference type="InterPro" id="IPR001647">
    <property type="entry name" value="HTH_TetR"/>
</dbReference>
<evidence type="ECO:0000259" key="3">
    <source>
        <dbReference type="PROSITE" id="PS50977"/>
    </source>
</evidence>
<dbReference type="Gene3D" id="1.10.357.10">
    <property type="entry name" value="Tetracycline Repressor, domain 2"/>
    <property type="match status" value="1"/>
</dbReference>
<gene>
    <name evidence="4" type="ORF">SY83_01730</name>
</gene>
<dbReference type="STRING" id="1178515.SY83_01730"/>
<evidence type="ECO:0000256" key="2">
    <source>
        <dbReference type="PROSITE-ProRule" id="PRU00335"/>
    </source>
</evidence>
<keyword evidence="5" id="KW-1185">Reference proteome</keyword>
<dbReference type="Pfam" id="PF00440">
    <property type="entry name" value="TetR_N"/>
    <property type="match status" value="1"/>
</dbReference>
<name>A0A172TDZ1_9BACL</name>
<dbReference type="SUPFAM" id="SSF46689">
    <property type="entry name" value="Homeodomain-like"/>
    <property type="match status" value="1"/>
</dbReference>
<reference evidence="4 5" key="1">
    <citation type="submission" date="2015-01" db="EMBL/GenBank/DDBJ databases">
        <title>Paenibacillus swuensis/DY6/whole genome sequencing.</title>
        <authorList>
            <person name="Kim M.K."/>
            <person name="Srinivasan S."/>
            <person name="Lee J.-J."/>
        </authorList>
    </citation>
    <scope>NUCLEOTIDE SEQUENCE [LARGE SCALE GENOMIC DNA]</scope>
    <source>
        <strain evidence="4 5">DY6</strain>
    </source>
</reference>
<dbReference type="Pfam" id="PF14278">
    <property type="entry name" value="TetR_C_8"/>
    <property type="match status" value="1"/>
</dbReference>
<dbReference type="EMBL" id="CP011388">
    <property type="protein sequence ID" value="ANE45259.1"/>
    <property type="molecule type" value="Genomic_DNA"/>
</dbReference>
<dbReference type="PANTHER" id="PTHR43479:SF7">
    <property type="entry name" value="TETR-FAMILY TRANSCRIPTIONAL REGULATOR"/>
    <property type="match status" value="1"/>
</dbReference>
<evidence type="ECO:0000313" key="5">
    <source>
        <dbReference type="Proteomes" id="UP000076927"/>
    </source>
</evidence>
<dbReference type="PATRIC" id="fig|1178515.4.peg.323"/>
<sequence>MCWVKCKGGVFLRSNIHDLRVIRTKESIRQALVDLINEQGFESVTVKDITVRARINRGTFYAHYQDKFDLLTKCEEEIMVDMSRITQQEFPDVIAALETDTQTLTPFSLTVSLFEYLNINSEFMKAVLGPRGDLSFHTKLKEFMWETLYGNNSNAFIKEENSLVPGMYLSAYMGTAIIGVIQQWLESGRQESPQEMARILTTMMANGPFFAAGLKK</sequence>
<dbReference type="KEGG" id="pswu:SY83_01730"/>
<dbReference type="InterPro" id="IPR009057">
    <property type="entry name" value="Homeodomain-like_sf"/>
</dbReference>
<proteinExistence type="predicted"/>
<evidence type="ECO:0000256" key="1">
    <source>
        <dbReference type="ARBA" id="ARBA00023125"/>
    </source>
</evidence>
<protein>
    <submittedName>
        <fullName evidence="4">TetR family transcriptional regulator</fullName>
    </submittedName>
</protein>
<keyword evidence="1 2" id="KW-0238">DNA-binding</keyword>
<dbReference type="InterPro" id="IPR050624">
    <property type="entry name" value="HTH-type_Tx_Regulator"/>
</dbReference>
<dbReference type="AlphaFoldDB" id="A0A172TDZ1"/>
<feature type="DNA-binding region" description="H-T-H motif" evidence="2">
    <location>
        <begin position="45"/>
        <end position="64"/>
    </location>
</feature>